<protein>
    <submittedName>
        <fullName evidence="2">Uncharacterized protein</fullName>
    </submittedName>
</protein>
<dbReference type="Proteomes" id="UP000187283">
    <property type="component" value="Unassembled WGS sequence"/>
</dbReference>
<gene>
    <name evidence="2" type="ORF">AYI70_g11294</name>
</gene>
<comment type="caution">
    <text evidence="2">The sequence shown here is derived from an EMBL/GenBank/DDBJ whole genome shotgun (WGS) entry which is preliminary data.</text>
</comment>
<reference evidence="2 3" key="1">
    <citation type="submission" date="2017-01" db="EMBL/GenBank/DDBJ databases">
        <authorList>
            <person name="Mah S.A."/>
            <person name="Swanson W.J."/>
            <person name="Moy G.W."/>
            <person name="Vacquier V.D."/>
        </authorList>
    </citation>
    <scope>NUCLEOTIDE SEQUENCE [LARGE SCALE GENOMIC DNA]</scope>
    <source>
        <strain evidence="2 3">GSMNP</strain>
    </source>
</reference>
<dbReference type="AlphaFoldDB" id="A0A1R1X2E8"/>
<evidence type="ECO:0000313" key="3">
    <source>
        <dbReference type="Proteomes" id="UP000187283"/>
    </source>
</evidence>
<dbReference type="EMBL" id="LSSN01005671">
    <property type="protein sequence ID" value="OMJ08826.1"/>
    <property type="molecule type" value="Genomic_DNA"/>
</dbReference>
<evidence type="ECO:0000313" key="2">
    <source>
        <dbReference type="EMBL" id="OMJ08826.1"/>
    </source>
</evidence>
<feature type="compositionally biased region" description="Basic and acidic residues" evidence="1">
    <location>
        <begin position="60"/>
        <end position="71"/>
    </location>
</feature>
<organism evidence="2 3">
    <name type="scientific">Smittium culicis</name>
    <dbReference type="NCBI Taxonomy" id="133412"/>
    <lineage>
        <taxon>Eukaryota</taxon>
        <taxon>Fungi</taxon>
        <taxon>Fungi incertae sedis</taxon>
        <taxon>Zoopagomycota</taxon>
        <taxon>Kickxellomycotina</taxon>
        <taxon>Harpellomycetes</taxon>
        <taxon>Harpellales</taxon>
        <taxon>Legeriomycetaceae</taxon>
        <taxon>Smittium</taxon>
    </lineage>
</organism>
<proteinExistence type="predicted"/>
<accession>A0A1R1X2E8</accession>
<evidence type="ECO:0000256" key="1">
    <source>
        <dbReference type="SAM" id="MobiDB-lite"/>
    </source>
</evidence>
<feature type="region of interest" description="Disordered" evidence="1">
    <location>
        <begin position="47"/>
        <end position="71"/>
    </location>
</feature>
<keyword evidence="3" id="KW-1185">Reference proteome</keyword>
<sequence>MLSWPLLPVSSPNIRAITEHVDHHQDTQLSYKMAQELSSVHTKLIGIDSDAGENGNPESVHLEESVNGKER</sequence>
<name>A0A1R1X2E8_9FUNG</name>